<keyword evidence="1" id="KW-0175">Coiled coil</keyword>
<accession>A0A8H7SUT6</accession>
<evidence type="ECO:0000313" key="3">
    <source>
        <dbReference type="EMBL" id="KAG2235436.1"/>
    </source>
</evidence>
<dbReference type="EMBL" id="JAEPRE010000033">
    <property type="protein sequence ID" value="KAG2235436.1"/>
    <property type="molecule type" value="Genomic_DNA"/>
</dbReference>
<sequence length="467" mass="54110">MVPRYTYDALYEQYGPYWTHNSSKYSSVDDAVDEQEQIKSIVLPLGQVLLQVDSIIPLEFQVSSTTIEFLAASTTHANNDAKSFINCQSTTYERERRRYKDSKKNISEDNTNITISQILTRNKKRSLLNKYTKELKKYEEKNQAESANKMRRIIDHMNKQKTKRSPKSLEKPQMKKDEEDNDIEKVNVNKEERYLIPAQLPLLVLSNQVFETSEYTKFSVKLCPRPSPSSCLCLPLDTTMLYMLMTNFNDSPFDLFSKEGKLISSLPSIIKDKAAVFGPIFDIKSINEYCNSRGLTIIHRILIRPGSVTCVINGSTPNTMPKLEKTAEELNKQLQDRKKSFNLEEADRHIRNLNKERNSSSHEGQRNVMAAEIKIMKQRRWTDFKHIEILRRELKETRRKAYFFRITTLADNVQNVSRNHEVSDDFIDNLLTNINDLKFSGTDYGLQTMSVTAGISENIQCSFKFIQ</sequence>
<keyword evidence="4" id="KW-1185">Reference proteome</keyword>
<feature type="coiled-coil region" evidence="1">
    <location>
        <begin position="121"/>
        <end position="148"/>
    </location>
</feature>
<evidence type="ECO:0000256" key="1">
    <source>
        <dbReference type="SAM" id="Coils"/>
    </source>
</evidence>
<organism evidence="3 4">
    <name type="scientific">Thamnidium elegans</name>
    <dbReference type="NCBI Taxonomy" id="101142"/>
    <lineage>
        <taxon>Eukaryota</taxon>
        <taxon>Fungi</taxon>
        <taxon>Fungi incertae sedis</taxon>
        <taxon>Mucoromycota</taxon>
        <taxon>Mucoromycotina</taxon>
        <taxon>Mucoromycetes</taxon>
        <taxon>Mucorales</taxon>
        <taxon>Mucorineae</taxon>
        <taxon>Mucoraceae</taxon>
        <taxon>Thamnidium</taxon>
    </lineage>
</organism>
<comment type="caution">
    <text evidence="3">The sequence shown here is derived from an EMBL/GenBank/DDBJ whole genome shotgun (WGS) entry which is preliminary data.</text>
</comment>
<protein>
    <submittedName>
        <fullName evidence="3">Uncharacterized protein</fullName>
    </submittedName>
</protein>
<feature type="compositionally biased region" description="Basic and acidic residues" evidence="2">
    <location>
        <begin position="167"/>
        <end position="181"/>
    </location>
</feature>
<reference evidence="3" key="1">
    <citation type="submission" date="2021-01" db="EMBL/GenBank/DDBJ databases">
        <title>Metabolic potential, ecology and presence of endohyphal bacteria is reflected in genomic diversity of Mucoromycotina.</title>
        <authorList>
            <person name="Muszewska A."/>
            <person name="Okrasinska A."/>
            <person name="Steczkiewicz K."/>
            <person name="Drgas O."/>
            <person name="Orlowska M."/>
            <person name="Perlinska-Lenart U."/>
            <person name="Aleksandrzak-Piekarczyk T."/>
            <person name="Szatraj K."/>
            <person name="Zielenkiewicz U."/>
            <person name="Pilsyk S."/>
            <person name="Malc E."/>
            <person name="Mieczkowski P."/>
            <person name="Kruszewska J.S."/>
            <person name="Biernat P."/>
            <person name="Pawlowska J."/>
        </authorList>
    </citation>
    <scope>NUCLEOTIDE SEQUENCE</scope>
    <source>
        <strain evidence="3">WA0000018081</strain>
    </source>
</reference>
<dbReference type="AlphaFoldDB" id="A0A8H7SUT6"/>
<evidence type="ECO:0000313" key="4">
    <source>
        <dbReference type="Proteomes" id="UP000613177"/>
    </source>
</evidence>
<dbReference type="Proteomes" id="UP000613177">
    <property type="component" value="Unassembled WGS sequence"/>
</dbReference>
<gene>
    <name evidence="3" type="ORF">INT48_005786</name>
</gene>
<evidence type="ECO:0000256" key="2">
    <source>
        <dbReference type="SAM" id="MobiDB-lite"/>
    </source>
</evidence>
<feature type="coiled-coil region" evidence="1">
    <location>
        <begin position="320"/>
        <end position="363"/>
    </location>
</feature>
<proteinExistence type="predicted"/>
<feature type="region of interest" description="Disordered" evidence="2">
    <location>
        <begin position="157"/>
        <end position="181"/>
    </location>
</feature>
<name>A0A8H7SUT6_9FUNG</name>